<keyword evidence="2" id="KW-1185">Reference proteome</keyword>
<evidence type="ECO:0000313" key="2">
    <source>
        <dbReference type="Proteomes" id="UP000247973"/>
    </source>
</evidence>
<evidence type="ECO:0000313" key="1">
    <source>
        <dbReference type="EMBL" id="PXV57434.1"/>
    </source>
</evidence>
<name>A0A2V3PI87_9BACT</name>
<organism evidence="1 2">
    <name type="scientific">Dysgonomonas alginatilytica</name>
    <dbReference type="NCBI Taxonomy" id="1605892"/>
    <lineage>
        <taxon>Bacteria</taxon>
        <taxon>Pseudomonadati</taxon>
        <taxon>Bacteroidota</taxon>
        <taxon>Bacteroidia</taxon>
        <taxon>Bacteroidales</taxon>
        <taxon>Dysgonomonadaceae</taxon>
        <taxon>Dysgonomonas</taxon>
    </lineage>
</organism>
<dbReference type="EMBL" id="QICL01000052">
    <property type="protein sequence ID" value="PXV57434.1"/>
    <property type="molecule type" value="Genomic_DNA"/>
</dbReference>
<comment type="caution">
    <text evidence="1">The sequence shown here is derived from an EMBL/GenBank/DDBJ whole genome shotgun (WGS) entry which is preliminary data.</text>
</comment>
<proteinExistence type="predicted"/>
<reference evidence="1 2" key="1">
    <citation type="submission" date="2018-03" db="EMBL/GenBank/DDBJ databases">
        <title>Genomic Encyclopedia of Archaeal and Bacterial Type Strains, Phase II (KMG-II): from individual species to whole genera.</title>
        <authorList>
            <person name="Goeker M."/>
        </authorList>
    </citation>
    <scope>NUCLEOTIDE SEQUENCE [LARGE SCALE GENOMIC DNA]</scope>
    <source>
        <strain evidence="1 2">DSM 100214</strain>
    </source>
</reference>
<dbReference type="AlphaFoldDB" id="A0A2V3PI87"/>
<sequence>MAKKDSINKRITDLMNEAFLMPLFFVAGVDALQEKISTMDDADVALIFGNLIPAKAIRKKVEEIQQLLNDSNANIS</sequence>
<accession>A0A2V3PI87</accession>
<protein>
    <submittedName>
        <fullName evidence="1">Uncharacterized protein</fullName>
    </submittedName>
</protein>
<gene>
    <name evidence="1" type="ORF">CLV62_15218</name>
</gene>
<dbReference type="Proteomes" id="UP000247973">
    <property type="component" value="Unassembled WGS sequence"/>
</dbReference>
<dbReference type="RefSeq" id="WP_110312718.1">
    <property type="nucleotide sequence ID" value="NZ_QICL01000052.1"/>
</dbReference>